<dbReference type="HOGENOM" id="CLU_2916326_0_0_5"/>
<gene>
    <name evidence="1" type="ORF">HYPDE_26778</name>
</gene>
<dbReference type="AlphaFoldDB" id="N0B944"/>
<keyword evidence="2" id="KW-1185">Reference proteome</keyword>
<dbReference type="EMBL" id="CP005587">
    <property type="protein sequence ID" value="AGK57036.1"/>
    <property type="molecule type" value="Genomic_DNA"/>
</dbReference>
<evidence type="ECO:0000313" key="1">
    <source>
        <dbReference type="EMBL" id="AGK57036.1"/>
    </source>
</evidence>
<protein>
    <submittedName>
        <fullName evidence="1">Uncharacterized protein</fullName>
    </submittedName>
</protein>
<name>N0B944_9HYPH</name>
<dbReference type="KEGG" id="hdt:HYPDE_26778"/>
<dbReference type="STRING" id="670307.HYPDE_26778"/>
<dbReference type="Proteomes" id="UP000005952">
    <property type="component" value="Chromosome"/>
</dbReference>
<evidence type="ECO:0000313" key="2">
    <source>
        <dbReference type="Proteomes" id="UP000005952"/>
    </source>
</evidence>
<reference evidence="1 2" key="1">
    <citation type="journal article" date="2013" name="Genome Announc.">
        <title>Genome sequences for three denitrifying bacterial strains isolated from a uranium- and nitrate-contaminated subsurface environment.</title>
        <authorList>
            <person name="Venkatramanan R."/>
            <person name="Prakash O."/>
            <person name="Woyke T."/>
            <person name="Chain P."/>
            <person name="Goodwin L.A."/>
            <person name="Watson D."/>
            <person name="Brooks S."/>
            <person name="Kostka J.E."/>
            <person name="Green S.J."/>
        </authorList>
    </citation>
    <scope>NUCLEOTIDE SEQUENCE [LARGE SCALE GENOMIC DNA]</scope>
    <source>
        <strain evidence="1 2">1NES1</strain>
    </source>
</reference>
<proteinExistence type="predicted"/>
<organism evidence="1 2">
    <name type="scientific">Hyphomicrobium denitrificans 1NES1</name>
    <dbReference type="NCBI Taxonomy" id="670307"/>
    <lineage>
        <taxon>Bacteria</taxon>
        <taxon>Pseudomonadati</taxon>
        <taxon>Pseudomonadota</taxon>
        <taxon>Alphaproteobacteria</taxon>
        <taxon>Hyphomicrobiales</taxon>
        <taxon>Hyphomicrobiaceae</taxon>
        <taxon>Hyphomicrobium</taxon>
    </lineage>
</organism>
<accession>N0B944</accession>
<dbReference type="RefSeq" id="WP_015597073.1">
    <property type="nucleotide sequence ID" value="NC_021172.1"/>
</dbReference>
<sequence length="61" mass="7545">MKKRLTITEYEVDPRDIEDMLRGRPRKRPRPRLNVKHHELSDEQYEKFLERIGVRPRSDQE</sequence>